<keyword evidence="5" id="KW-1185">Reference proteome</keyword>
<evidence type="ECO:0000256" key="1">
    <source>
        <dbReference type="SAM" id="Phobius"/>
    </source>
</evidence>
<reference evidence="2 5" key="3">
    <citation type="journal article" date="2019" name="Nat. Med.">
        <title>A library of human gut bacterial isolates paired with longitudinal multiomics data enables mechanistic microbiome research.</title>
        <authorList>
            <person name="Poyet M."/>
            <person name="Groussin M."/>
            <person name="Gibbons S.M."/>
            <person name="Avila-Pacheco J."/>
            <person name="Jiang X."/>
            <person name="Kearney S.M."/>
            <person name="Perrotta A.R."/>
            <person name="Berdy B."/>
            <person name="Zhao S."/>
            <person name="Lieberman T.D."/>
            <person name="Swanson P.K."/>
            <person name="Smith M."/>
            <person name="Roesemann S."/>
            <person name="Alexander J.E."/>
            <person name="Rich S.A."/>
            <person name="Livny J."/>
            <person name="Vlamakis H."/>
            <person name="Clish C."/>
            <person name="Bullock K."/>
            <person name="Deik A."/>
            <person name="Scott J."/>
            <person name="Pierce K.A."/>
            <person name="Xavier R.J."/>
            <person name="Alm E.J."/>
        </authorList>
    </citation>
    <scope>NUCLEOTIDE SEQUENCE [LARGE SCALE GENOMIC DNA]</scope>
    <source>
        <strain evidence="2 5">BIOML-A2</strain>
    </source>
</reference>
<protein>
    <submittedName>
        <fullName evidence="3">Uncharacterized protein</fullName>
    </submittedName>
</protein>
<sequence>MKKESLVQLILAVLVLVLSALCLAQVLAMDLWMPVILGLLSVISFVAGWRAVKEKKTFLVVVFYLCGLFALGVALVAVSMR</sequence>
<dbReference type="EMBL" id="FQVY01000005">
    <property type="protein sequence ID" value="SHG55058.1"/>
    <property type="molecule type" value="Genomic_DNA"/>
</dbReference>
<keyword evidence="1" id="KW-1133">Transmembrane helix</keyword>
<dbReference type="Proteomes" id="UP000184089">
    <property type="component" value="Unassembled WGS sequence"/>
</dbReference>
<dbReference type="AlphaFoldDB" id="A0AAQ1MF92"/>
<keyword evidence="1" id="KW-0812">Transmembrane</keyword>
<feature type="transmembrane region" description="Helical" evidence="1">
    <location>
        <begin position="34"/>
        <end position="52"/>
    </location>
</feature>
<accession>A0AAQ1MF92</accession>
<evidence type="ECO:0000313" key="3">
    <source>
        <dbReference type="EMBL" id="SHG55058.1"/>
    </source>
</evidence>
<evidence type="ECO:0000313" key="4">
    <source>
        <dbReference type="Proteomes" id="UP000184089"/>
    </source>
</evidence>
<reference evidence="4" key="2">
    <citation type="submission" date="2016-11" db="EMBL/GenBank/DDBJ databases">
        <authorList>
            <person name="Jaros S."/>
            <person name="Januszkiewicz K."/>
            <person name="Wedrychowicz H."/>
        </authorList>
    </citation>
    <scope>NUCLEOTIDE SEQUENCE [LARGE SCALE GENOMIC DNA]</scope>
    <source>
        <strain evidence="4">DSM 4029</strain>
    </source>
</reference>
<dbReference type="RefSeq" id="WP_059003961.1">
    <property type="nucleotide sequence ID" value="NZ_FQVY01000005.1"/>
</dbReference>
<proteinExistence type="predicted"/>
<evidence type="ECO:0000313" key="2">
    <source>
        <dbReference type="EMBL" id="MZL69298.1"/>
    </source>
</evidence>
<evidence type="ECO:0000313" key="5">
    <source>
        <dbReference type="Proteomes" id="UP000474718"/>
    </source>
</evidence>
<name>A0AAQ1MF92_9FIRM</name>
<reference evidence="3" key="1">
    <citation type="submission" date="2016-11" db="EMBL/GenBank/DDBJ databases">
        <authorList>
            <person name="Varghese N."/>
            <person name="Submissions S."/>
        </authorList>
    </citation>
    <scope>NUCLEOTIDE SEQUENCE</scope>
    <source>
        <strain evidence="3">DSM 4029</strain>
    </source>
</reference>
<organism evidence="3 4">
    <name type="scientific">Bittarella massiliensis</name>
    <name type="common">ex Durand et al. 2017</name>
    <dbReference type="NCBI Taxonomy" id="1720313"/>
    <lineage>
        <taxon>Bacteria</taxon>
        <taxon>Bacillati</taxon>
        <taxon>Bacillota</taxon>
        <taxon>Clostridia</taxon>
        <taxon>Eubacteriales</taxon>
        <taxon>Oscillospiraceae</taxon>
        <taxon>Bittarella (ex Durand et al. 2017)</taxon>
    </lineage>
</organism>
<dbReference type="EMBL" id="WWVX01000003">
    <property type="protein sequence ID" value="MZL69298.1"/>
    <property type="molecule type" value="Genomic_DNA"/>
</dbReference>
<comment type="caution">
    <text evidence="3">The sequence shown here is derived from an EMBL/GenBank/DDBJ whole genome shotgun (WGS) entry which is preliminary data.</text>
</comment>
<keyword evidence="1" id="KW-0472">Membrane</keyword>
<feature type="transmembrane region" description="Helical" evidence="1">
    <location>
        <begin position="59"/>
        <end position="80"/>
    </location>
</feature>
<gene>
    <name evidence="2" type="ORF">GT747_05880</name>
    <name evidence="3" type="ORF">SAMN05444424_2661</name>
</gene>
<dbReference type="Proteomes" id="UP000474718">
    <property type="component" value="Unassembled WGS sequence"/>
</dbReference>